<gene>
    <name evidence="2" type="ORF">Ae201684_003794</name>
</gene>
<dbReference type="VEuPathDB" id="FungiDB:AeMF1_005282"/>
<evidence type="ECO:0000313" key="3">
    <source>
        <dbReference type="Proteomes" id="UP000481153"/>
    </source>
</evidence>
<evidence type="ECO:0000313" key="2">
    <source>
        <dbReference type="EMBL" id="KAF0740905.1"/>
    </source>
</evidence>
<dbReference type="EMBL" id="VJMJ01000042">
    <property type="protein sequence ID" value="KAF0740905.1"/>
    <property type="molecule type" value="Genomic_DNA"/>
</dbReference>
<sequence>MDEKVDTRAINSLERGINDSINLESGAFTALKESRHKFVDPLSNKTADRMQAVQDHANEALEQLAEVPGLSGETRQACAQNVREKLNEWGDSLDALQSHAAKEGGNVRTKVTSNVAKQRHQIDDVAKALEPDTKSS</sequence>
<dbReference type="OrthoDB" id="10274785at2759"/>
<feature type="compositionally biased region" description="Basic and acidic residues" evidence="1">
    <location>
        <begin position="120"/>
        <end position="136"/>
    </location>
</feature>
<proteinExistence type="predicted"/>
<comment type="caution">
    <text evidence="2">The sequence shown here is derived from an EMBL/GenBank/DDBJ whole genome shotgun (WGS) entry which is preliminary data.</text>
</comment>
<evidence type="ECO:0000256" key="1">
    <source>
        <dbReference type="SAM" id="MobiDB-lite"/>
    </source>
</evidence>
<reference evidence="2 3" key="1">
    <citation type="submission" date="2019-07" db="EMBL/GenBank/DDBJ databases">
        <title>Genomics analysis of Aphanomyces spp. identifies a new class of oomycete effector associated with host adaptation.</title>
        <authorList>
            <person name="Gaulin E."/>
        </authorList>
    </citation>
    <scope>NUCLEOTIDE SEQUENCE [LARGE SCALE GENOMIC DNA]</scope>
    <source>
        <strain evidence="2 3">ATCC 201684</strain>
    </source>
</reference>
<keyword evidence="3" id="KW-1185">Reference proteome</keyword>
<name>A0A6G0XKN9_9STRA</name>
<organism evidence="2 3">
    <name type="scientific">Aphanomyces euteiches</name>
    <dbReference type="NCBI Taxonomy" id="100861"/>
    <lineage>
        <taxon>Eukaryota</taxon>
        <taxon>Sar</taxon>
        <taxon>Stramenopiles</taxon>
        <taxon>Oomycota</taxon>
        <taxon>Saprolegniomycetes</taxon>
        <taxon>Saprolegniales</taxon>
        <taxon>Verrucalvaceae</taxon>
        <taxon>Aphanomyces</taxon>
    </lineage>
</organism>
<dbReference type="AlphaFoldDB" id="A0A6G0XKN9"/>
<dbReference type="Proteomes" id="UP000481153">
    <property type="component" value="Unassembled WGS sequence"/>
</dbReference>
<protein>
    <submittedName>
        <fullName evidence="2">Uncharacterized protein</fullName>
    </submittedName>
</protein>
<accession>A0A6G0XKN9</accession>
<feature type="region of interest" description="Disordered" evidence="1">
    <location>
        <begin position="97"/>
        <end position="136"/>
    </location>
</feature>